<accession>A0AAR2M1L5</accession>
<name>A0AAR2M1L5_PYGNA</name>
<dbReference type="Ensembl" id="ENSPNAT00000054463.1">
    <property type="protein sequence ID" value="ENSPNAP00000082705.1"/>
    <property type="gene ID" value="ENSPNAG00000034910.1"/>
</dbReference>
<keyword evidence="2" id="KW-1185">Reference proteome</keyword>
<organism evidence="1 2">
    <name type="scientific">Pygocentrus nattereri</name>
    <name type="common">Red-bellied piranha</name>
    <dbReference type="NCBI Taxonomy" id="42514"/>
    <lineage>
        <taxon>Eukaryota</taxon>
        <taxon>Metazoa</taxon>
        <taxon>Chordata</taxon>
        <taxon>Craniata</taxon>
        <taxon>Vertebrata</taxon>
        <taxon>Euteleostomi</taxon>
        <taxon>Actinopterygii</taxon>
        <taxon>Neopterygii</taxon>
        <taxon>Teleostei</taxon>
        <taxon>Ostariophysi</taxon>
        <taxon>Characiformes</taxon>
        <taxon>Characoidei</taxon>
        <taxon>Pygocentrus</taxon>
    </lineage>
</organism>
<sequence>EASPSSGSHVVLQPEVLVWKSGAVDGLPPGAVMVGEVSSLVTIREGMNFSVSGFGGLSPFSIRTARAPAARLQQVCAKACNEQLTSTCESSEQEPHWKKLKV</sequence>
<reference evidence="1" key="2">
    <citation type="submission" date="2025-08" db="UniProtKB">
        <authorList>
            <consortium name="Ensembl"/>
        </authorList>
    </citation>
    <scope>IDENTIFICATION</scope>
</reference>
<dbReference type="AlphaFoldDB" id="A0AAR2M1L5"/>
<evidence type="ECO:0000313" key="2">
    <source>
        <dbReference type="Proteomes" id="UP001501920"/>
    </source>
</evidence>
<dbReference type="Proteomes" id="UP001501920">
    <property type="component" value="Chromosome 13"/>
</dbReference>
<reference evidence="1" key="3">
    <citation type="submission" date="2025-09" db="UniProtKB">
        <authorList>
            <consortium name="Ensembl"/>
        </authorList>
    </citation>
    <scope>IDENTIFICATION</scope>
</reference>
<proteinExistence type="predicted"/>
<protein>
    <recommendedName>
        <fullName evidence="3">Alcohol dehydrogenase N-terminal domain-containing protein</fullName>
    </recommendedName>
</protein>
<reference evidence="1 2" key="1">
    <citation type="submission" date="2020-10" db="EMBL/GenBank/DDBJ databases">
        <title>Pygocentrus nattereri (red-bellied piranha) genome, fPygNat1, primary haplotype.</title>
        <authorList>
            <person name="Myers G."/>
            <person name="Meyer A."/>
            <person name="Karagic N."/>
            <person name="Pippel M."/>
            <person name="Winkler S."/>
            <person name="Tracey A."/>
            <person name="Wood J."/>
            <person name="Formenti G."/>
            <person name="Howe K."/>
            <person name="Fedrigo O."/>
            <person name="Jarvis E.D."/>
        </authorList>
    </citation>
    <scope>NUCLEOTIDE SEQUENCE [LARGE SCALE GENOMIC DNA]</scope>
</reference>
<evidence type="ECO:0000313" key="1">
    <source>
        <dbReference type="Ensembl" id="ENSPNAP00000082705.1"/>
    </source>
</evidence>
<evidence type="ECO:0008006" key="3">
    <source>
        <dbReference type="Google" id="ProtNLM"/>
    </source>
</evidence>